<organism evidence="1 2">
    <name type="scientific">Mesorhizobium prunaredense</name>
    <dbReference type="NCBI Taxonomy" id="1631249"/>
    <lineage>
        <taxon>Bacteria</taxon>
        <taxon>Pseudomonadati</taxon>
        <taxon>Pseudomonadota</taxon>
        <taxon>Alphaproteobacteria</taxon>
        <taxon>Hyphomicrobiales</taxon>
        <taxon>Phyllobacteriaceae</taxon>
        <taxon>Mesorhizobium</taxon>
    </lineage>
</organism>
<accession>A0A1R3VIH8</accession>
<dbReference type="AlphaFoldDB" id="A0A1R3VIH8"/>
<dbReference type="EMBL" id="FTPD01000051">
    <property type="protein sequence ID" value="SIT58673.1"/>
    <property type="molecule type" value="Genomic_DNA"/>
</dbReference>
<name>A0A1R3VIH8_9HYPH</name>
<sequence>MPFRRYSGIFRPTDLELLQRVFDQLCAERRLARKDKDQREHLACEVIEAFENGFSDEAELWRALSKRLMARG</sequence>
<dbReference type="STRING" id="1631249.BQ8794_550016"/>
<gene>
    <name evidence="1" type="ORF">BQ8794_550016</name>
</gene>
<keyword evidence="2" id="KW-1185">Reference proteome</keyword>
<dbReference type="Proteomes" id="UP000188388">
    <property type="component" value="Unassembled WGS sequence"/>
</dbReference>
<reference evidence="2" key="1">
    <citation type="submission" date="2017-01" db="EMBL/GenBank/DDBJ databases">
        <authorList>
            <person name="Brunel B."/>
        </authorList>
    </citation>
    <scope>NUCLEOTIDE SEQUENCE [LARGE SCALE GENOMIC DNA]</scope>
</reference>
<evidence type="ECO:0000313" key="1">
    <source>
        <dbReference type="EMBL" id="SIT58673.1"/>
    </source>
</evidence>
<evidence type="ECO:0000313" key="2">
    <source>
        <dbReference type="Proteomes" id="UP000188388"/>
    </source>
</evidence>
<proteinExistence type="predicted"/>
<protein>
    <submittedName>
        <fullName evidence="1">RNA-binding protein snRNP</fullName>
    </submittedName>
</protein>